<evidence type="ECO:0000256" key="2">
    <source>
        <dbReference type="ARBA" id="ARBA00022862"/>
    </source>
</evidence>
<dbReference type="InterPro" id="IPR036249">
    <property type="entry name" value="Thioredoxin-like_sf"/>
</dbReference>
<dbReference type="EC" id="1.11.1.27" evidence="6"/>
<dbReference type="SUPFAM" id="SSF52833">
    <property type="entry name" value="Thioredoxin-like"/>
    <property type="match status" value="1"/>
</dbReference>
<evidence type="ECO:0000256" key="5">
    <source>
        <dbReference type="PIRSR" id="PIRSR637944-1"/>
    </source>
</evidence>
<feature type="domain" description="Thioredoxin" evidence="7">
    <location>
        <begin position="2"/>
        <end position="162"/>
    </location>
</feature>
<keyword evidence="2 6" id="KW-0049">Antioxidant</keyword>
<proteinExistence type="inferred from homology"/>
<dbReference type="Proteomes" id="UP000183859">
    <property type="component" value="Chromosome"/>
</dbReference>
<dbReference type="PANTHER" id="PTHR10430:SF16">
    <property type="entry name" value="PEROXIREDOXIN-5, MITOCHONDRIAL"/>
    <property type="match status" value="1"/>
</dbReference>
<dbReference type="KEGG" id="php:PhaeoP97_00577"/>
<dbReference type="PROSITE" id="PS51352">
    <property type="entry name" value="THIOREDOXIN_2"/>
    <property type="match status" value="1"/>
</dbReference>
<dbReference type="RefSeq" id="WP_072503796.1">
    <property type="nucleotide sequence ID" value="NZ_CP016364.1"/>
</dbReference>
<dbReference type="CDD" id="cd03013">
    <property type="entry name" value="PRX5_like"/>
    <property type="match status" value="1"/>
</dbReference>
<feature type="active site" description="Cysteine sulfenic acid (-SOH) intermediate" evidence="5">
    <location>
        <position position="48"/>
    </location>
</feature>
<dbReference type="FunFam" id="3.40.30.10:FF:000020">
    <property type="entry name" value="Peroxiredoxin"/>
    <property type="match status" value="1"/>
</dbReference>
<evidence type="ECO:0000256" key="3">
    <source>
        <dbReference type="ARBA" id="ARBA00023002"/>
    </source>
</evidence>
<protein>
    <recommendedName>
        <fullName evidence="6">Glutathione-dependent peroxiredoxin</fullName>
        <ecNumber evidence="6">1.11.1.27</ecNumber>
    </recommendedName>
</protein>
<dbReference type="PANTHER" id="PTHR10430">
    <property type="entry name" value="PEROXIREDOXIN"/>
    <property type="match status" value="1"/>
</dbReference>
<evidence type="ECO:0000256" key="6">
    <source>
        <dbReference type="RuleBase" id="RU366011"/>
    </source>
</evidence>
<dbReference type="InterPro" id="IPR013766">
    <property type="entry name" value="Thioredoxin_domain"/>
</dbReference>
<dbReference type="GO" id="GO:0005737">
    <property type="term" value="C:cytoplasm"/>
    <property type="evidence" value="ECO:0007669"/>
    <property type="project" value="TreeGrafter"/>
</dbReference>
<dbReference type="InterPro" id="IPR037944">
    <property type="entry name" value="PRX5-like"/>
</dbReference>
<dbReference type="GO" id="GO:0034599">
    <property type="term" value="P:cellular response to oxidative stress"/>
    <property type="evidence" value="ECO:0007669"/>
    <property type="project" value="InterPro"/>
</dbReference>
<reference evidence="9" key="1">
    <citation type="submission" date="2016-07" db="EMBL/GenBank/DDBJ databases">
        <title>Phaeobacter portensis sp. nov., a tropodithietic acid producing bacterium isolated from a German harbor.</title>
        <authorList>
            <person name="Freese H.M."/>
            <person name="Bunk B."/>
            <person name="Breider S."/>
            <person name="Brinkhoff T."/>
        </authorList>
    </citation>
    <scope>NUCLEOTIDE SEQUENCE [LARGE SCALE GENOMIC DNA]</scope>
    <source>
        <strain evidence="9">P97</strain>
    </source>
</reference>
<sequence length="162" mass="16686">MISVGEALPEATLTRMGAEGPEQVSMAELTKGRTVAIFAVPGAFTPTCHSAHVPSFIRNKDALAAKGVDEILCIAGNDPFVMQAWSEATGAGAAGITMLSDAECGFTDAIGMRLDAPAAGLIGRSLRYAMLARDGKVEVMNAEDNPGQCELSAGEALLEAMG</sequence>
<keyword evidence="1 6" id="KW-0575">Peroxidase</keyword>
<evidence type="ECO:0000313" key="9">
    <source>
        <dbReference type="Proteomes" id="UP000183859"/>
    </source>
</evidence>
<accession>A0A1L3I1N1</accession>
<evidence type="ECO:0000313" key="8">
    <source>
        <dbReference type="EMBL" id="APG46021.1"/>
    </source>
</evidence>
<evidence type="ECO:0000256" key="4">
    <source>
        <dbReference type="ARBA" id="ARBA00023284"/>
    </source>
</evidence>
<dbReference type="STRING" id="1844006.PhaeoP97_00577"/>
<keyword evidence="3 6" id="KW-0560">Oxidoreductase</keyword>
<dbReference type="AlphaFoldDB" id="A0A1L3I1N1"/>
<dbReference type="GO" id="GO:0045454">
    <property type="term" value="P:cell redox homeostasis"/>
    <property type="evidence" value="ECO:0007669"/>
    <property type="project" value="TreeGrafter"/>
</dbReference>
<evidence type="ECO:0000256" key="1">
    <source>
        <dbReference type="ARBA" id="ARBA00022559"/>
    </source>
</evidence>
<comment type="function">
    <text evidence="6">Thiol-specific peroxidase that catalyzes the reduction of hydrogen peroxide and organic hydroperoxides to water and alcohols, respectively. Plays a role in cell protection against oxidative stress by detoxifying peroxides.</text>
</comment>
<comment type="similarity">
    <text evidence="6">Belongs to the peroxiredoxin family. Prx5 subfamily.</text>
</comment>
<organism evidence="8 9">
    <name type="scientific">Phaeobacter porticola</name>
    <dbReference type="NCBI Taxonomy" id="1844006"/>
    <lineage>
        <taxon>Bacteria</taxon>
        <taxon>Pseudomonadati</taxon>
        <taxon>Pseudomonadota</taxon>
        <taxon>Alphaproteobacteria</taxon>
        <taxon>Rhodobacterales</taxon>
        <taxon>Roseobacteraceae</taxon>
        <taxon>Phaeobacter</taxon>
    </lineage>
</organism>
<dbReference type="Gene3D" id="3.40.30.10">
    <property type="entry name" value="Glutaredoxin"/>
    <property type="match status" value="1"/>
</dbReference>
<dbReference type="EMBL" id="CP016364">
    <property type="protein sequence ID" value="APG46021.1"/>
    <property type="molecule type" value="Genomic_DNA"/>
</dbReference>
<name>A0A1L3I1N1_9RHOB</name>
<dbReference type="Pfam" id="PF08534">
    <property type="entry name" value="Redoxin"/>
    <property type="match status" value="1"/>
</dbReference>
<dbReference type="GO" id="GO:0042744">
    <property type="term" value="P:hydrogen peroxide catabolic process"/>
    <property type="evidence" value="ECO:0007669"/>
    <property type="project" value="TreeGrafter"/>
</dbReference>
<dbReference type="GO" id="GO:0008379">
    <property type="term" value="F:thioredoxin peroxidase activity"/>
    <property type="evidence" value="ECO:0007669"/>
    <property type="project" value="InterPro"/>
</dbReference>
<dbReference type="InterPro" id="IPR013740">
    <property type="entry name" value="Redoxin"/>
</dbReference>
<keyword evidence="4 6" id="KW-0676">Redox-active center</keyword>
<comment type="catalytic activity">
    <reaction evidence="6">
        <text>a hydroperoxide + 2 glutathione = an alcohol + glutathione disulfide + H2O</text>
        <dbReference type="Rhea" id="RHEA:62632"/>
        <dbReference type="ChEBI" id="CHEBI:15377"/>
        <dbReference type="ChEBI" id="CHEBI:30879"/>
        <dbReference type="ChEBI" id="CHEBI:35924"/>
        <dbReference type="ChEBI" id="CHEBI:57925"/>
        <dbReference type="ChEBI" id="CHEBI:58297"/>
        <dbReference type="EC" id="1.11.1.27"/>
    </reaction>
</comment>
<evidence type="ECO:0000259" key="7">
    <source>
        <dbReference type="PROSITE" id="PS51352"/>
    </source>
</evidence>
<keyword evidence="9" id="KW-1185">Reference proteome</keyword>
<gene>
    <name evidence="8" type="ORF">PhaeoP97_00577</name>
</gene>
<dbReference type="OrthoDB" id="9800621at2"/>